<dbReference type="Proteomes" id="UP001231915">
    <property type="component" value="Unassembled WGS sequence"/>
</dbReference>
<organism evidence="2 3">
    <name type="scientific">Pseudoalteromonas obscura</name>
    <dbReference type="NCBI Taxonomy" id="3048491"/>
    <lineage>
        <taxon>Bacteria</taxon>
        <taxon>Pseudomonadati</taxon>
        <taxon>Pseudomonadota</taxon>
        <taxon>Gammaproteobacteria</taxon>
        <taxon>Alteromonadales</taxon>
        <taxon>Pseudoalteromonadaceae</taxon>
        <taxon>Pseudoalteromonas</taxon>
    </lineage>
</organism>
<sequence>MTRVTMACVPLLLLSACGGESDTPLQKDNTAEPNTPTTQQQSSDCGANFTAERSLNQFEFSSVFWHAESEALQPKPEFRLYADKHSLGATHTLSSDKAPCMLAAAAFGSTSAETWQGASNSSFKQGELYYYAPELIFNTPLPDFTSLADWRNKGQPDTISQPFDAAQLTIHYRDQDNNLITFGNQNTNTTAVKLTCNSSTLDLTLRVQSVASNAVNKLDPAFCEEKQVGLERETHCLSVGVNQDIGLENCKFDLTNVILPDQFGNKSTVKVAGILSFSASNATLRIDQLEL</sequence>
<gene>
    <name evidence="2" type="ORF">QNM18_07515</name>
</gene>
<name>A0ABT7EIK4_9GAMM</name>
<evidence type="ECO:0008006" key="4">
    <source>
        <dbReference type="Google" id="ProtNLM"/>
    </source>
</evidence>
<evidence type="ECO:0000313" key="2">
    <source>
        <dbReference type="EMBL" id="MDK2594885.1"/>
    </source>
</evidence>
<dbReference type="RefSeq" id="WP_284136786.1">
    <property type="nucleotide sequence ID" value="NZ_JASJUT010000002.1"/>
</dbReference>
<evidence type="ECO:0000256" key="1">
    <source>
        <dbReference type="SAM" id="MobiDB-lite"/>
    </source>
</evidence>
<protein>
    <recommendedName>
        <fullName evidence="4">Lipoprotein</fullName>
    </recommendedName>
</protein>
<reference evidence="2 3" key="1">
    <citation type="submission" date="2023-05" db="EMBL/GenBank/DDBJ databases">
        <title>Pseudoalteromonas ardens sp. nov., Pseudoalteromonas obscura sp. nov., and Pseudoalteromonas umbrosa sp. nov., isolated from the coral Montipora capitata.</title>
        <authorList>
            <person name="Thomas E.M."/>
            <person name="Smith E.M."/>
            <person name="Papke E."/>
            <person name="Shlafstein M.D."/>
            <person name="Oline D.K."/>
            <person name="Videau P."/>
            <person name="Saw J.H."/>
            <person name="Strangman W.K."/>
            <person name="Ushijima B."/>
        </authorList>
    </citation>
    <scope>NUCLEOTIDE SEQUENCE [LARGE SCALE GENOMIC DNA]</scope>
    <source>
        <strain evidence="2 3">P94</strain>
    </source>
</reference>
<comment type="caution">
    <text evidence="2">The sequence shown here is derived from an EMBL/GenBank/DDBJ whole genome shotgun (WGS) entry which is preliminary data.</text>
</comment>
<keyword evidence="3" id="KW-1185">Reference proteome</keyword>
<accession>A0ABT7EIK4</accession>
<evidence type="ECO:0000313" key="3">
    <source>
        <dbReference type="Proteomes" id="UP001231915"/>
    </source>
</evidence>
<feature type="region of interest" description="Disordered" evidence="1">
    <location>
        <begin position="23"/>
        <end position="46"/>
    </location>
</feature>
<dbReference type="PROSITE" id="PS51257">
    <property type="entry name" value="PROKAR_LIPOPROTEIN"/>
    <property type="match status" value="1"/>
</dbReference>
<dbReference type="EMBL" id="JASJUT010000002">
    <property type="protein sequence ID" value="MDK2594885.1"/>
    <property type="molecule type" value="Genomic_DNA"/>
</dbReference>
<proteinExistence type="predicted"/>